<dbReference type="HOGENOM" id="CLU_2541191_0_0_9"/>
<dbReference type="Proteomes" id="UP000000564">
    <property type="component" value="Chromosome"/>
</dbReference>
<evidence type="ECO:0000313" key="1">
    <source>
        <dbReference type="EMBL" id="AAM79341.1"/>
    </source>
</evidence>
<accession>A0A0H2UV12</accession>
<sequence length="83" mass="9640">MEYGNKIFEIYNKPFKYRNSSSTNYNKVRASGIEPNTKFVVNKTANINCAVYPRHGSIEKVFYWGDRKITQATAEKRCGYFKG</sequence>
<dbReference type="KEGG" id="spg:SpyM3_0734"/>
<protein>
    <submittedName>
        <fullName evidence="1">Uncharacterized protein</fullName>
    </submittedName>
</protein>
<dbReference type="EMBL" id="AE014074">
    <property type="protein sequence ID" value="AAM79341.1"/>
    <property type="molecule type" value="Genomic_DNA"/>
</dbReference>
<proteinExistence type="predicted"/>
<evidence type="ECO:0000313" key="2">
    <source>
        <dbReference type="Proteomes" id="UP000000564"/>
    </source>
</evidence>
<reference evidence="1 2" key="1">
    <citation type="journal article" date="2002" name="Proc. Natl. Acad. Sci. U.S.A.">
        <title>Genome sequence of a serotype M3 strain of group A Streptococcus: phage-encoded toxins, the high-virulence phenotype, and clone emergence.</title>
        <authorList>
            <person name="Beres S.B."/>
            <person name="Sylva G.L."/>
            <person name="Barbian K.D."/>
            <person name="Lei B."/>
            <person name="Hoff J.S."/>
            <person name="Mammarella N.D."/>
            <person name="Liu M.Y."/>
            <person name="Smoot J.C."/>
            <person name="Porcella S.F."/>
            <person name="Parkins L.D."/>
            <person name="Campbell D.S."/>
            <person name="Smith T.M."/>
            <person name="McCormick J.K."/>
            <person name="Leung D.Y."/>
            <person name="Schlievert P.M."/>
            <person name="Musser J.M."/>
        </authorList>
    </citation>
    <scope>NUCLEOTIDE SEQUENCE [LARGE SCALE GENOMIC DNA]</scope>
    <source>
        <strain evidence="2">ATCC BAA-595 / MGAS315</strain>
    </source>
</reference>
<dbReference type="AlphaFoldDB" id="A0A0H2UV12"/>
<organism evidence="1 2">
    <name type="scientific">Streptococcus pyogenes serotype M3 (strain ATCC BAA-595 / MGAS315)</name>
    <dbReference type="NCBI Taxonomy" id="198466"/>
    <lineage>
        <taxon>Bacteria</taxon>
        <taxon>Bacillati</taxon>
        <taxon>Bacillota</taxon>
        <taxon>Bacilli</taxon>
        <taxon>Lactobacillales</taxon>
        <taxon>Streptococcaceae</taxon>
        <taxon>Streptococcus</taxon>
    </lineage>
</organism>
<name>A0A0H2UV12_STRP3</name>
<gene>
    <name evidence="1" type="ordered locus">SpyM3_0734</name>
</gene>
<dbReference type="RefSeq" id="WP_011054448.1">
    <property type="nucleotide sequence ID" value="NC_004070.1"/>
</dbReference>